<dbReference type="Proteomes" id="UP000182840">
    <property type="component" value="Chromosome"/>
</dbReference>
<dbReference type="InterPro" id="IPR044946">
    <property type="entry name" value="Restrct_endonuc_typeI_TRD_sf"/>
</dbReference>
<protein>
    <recommendedName>
        <fullName evidence="5">Type I restriction modification DNA specificity domain-containing protein</fullName>
    </recommendedName>
</protein>
<sequence>MKGIQVSADYGTPFLAATQVFDVRPVPRKWLSLDRTSDHAQRLVTEGTILLTCSGSVGRATLADASIANTLISHDLLRIDVNDDAQRGWVYAYLRAPTVRAMMTSAQYGHMIKHLEIGHLNALPFIEIPEGSNLQFSRMARDVVKSRNRAHELVSAAEARFEAEIGTLPDLGDGTVGFSAPSRDLFGSGRRLEAHYHNPIARSADRAVASSNRKLERLADLVEQVFIPGRFKHVYGPDGLPYLDSAQILEVAPDVEKYVLSLQGERRAGYLVEAGTLMLPCSGQLHGIIGSVVLAGEWHENKVLTNHIMRITPKQKPSIRIGYLQAVLSHPKLGRPRVLRGAYGSSVPELSTVDIENLAVPRLSAIAETEIADAMEEAATLMAHANSVEDRIAEEAELIVRSFLSAPGKAR</sequence>
<dbReference type="AlphaFoldDB" id="A0A1L3SNQ2"/>
<keyword evidence="1" id="KW-0680">Restriction system</keyword>
<dbReference type="REBASE" id="385654">
    <property type="entry name" value="S.MspB7ORF6355P"/>
</dbReference>
<evidence type="ECO:0000256" key="2">
    <source>
        <dbReference type="ARBA" id="ARBA00023125"/>
    </source>
</evidence>
<evidence type="ECO:0008006" key="5">
    <source>
        <dbReference type="Google" id="ProtNLM"/>
    </source>
</evidence>
<dbReference type="PANTHER" id="PTHR30408">
    <property type="entry name" value="TYPE-1 RESTRICTION ENZYME ECOKI SPECIFICITY PROTEIN"/>
    <property type="match status" value="1"/>
</dbReference>
<dbReference type="OrthoDB" id="9798929at2"/>
<dbReference type="EMBL" id="CP018171">
    <property type="protein sequence ID" value="APH71034.1"/>
    <property type="molecule type" value="Genomic_DNA"/>
</dbReference>
<dbReference type="RefSeq" id="WP_072602442.1">
    <property type="nucleotide sequence ID" value="NZ_CP018171.1"/>
</dbReference>
<dbReference type="Gene3D" id="3.90.220.20">
    <property type="entry name" value="DNA methylase specificity domains"/>
    <property type="match status" value="2"/>
</dbReference>
<dbReference type="PANTHER" id="PTHR30408:SF12">
    <property type="entry name" value="TYPE I RESTRICTION ENZYME MJAVIII SPECIFICITY SUBUNIT"/>
    <property type="match status" value="1"/>
</dbReference>
<accession>A0A1L3SNQ2</accession>
<keyword evidence="2" id="KW-0238">DNA-binding</keyword>
<dbReference type="GO" id="GO:0003677">
    <property type="term" value="F:DNA binding"/>
    <property type="evidence" value="ECO:0007669"/>
    <property type="project" value="UniProtKB-KW"/>
</dbReference>
<dbReference type="GO" id="GO:0009307">
    <property type="term" value="P:DNA restriction-modification system"/>
    <property type="evidence" value="ECO:0007669"/>
    <property type="project" value="UniProtKB-KW"/>
</dbReference>
<dbReference type="SUPFAM" id="SSF116734">
    <property type="entry name" value="DNA methylase specificity domain"/>
    <property type="match status" value="2"/>
</dbReference>
<dbReference type="InterPro" id="IPR052021">
    <property type="entry name" value="Type-I_RS_S_subunit"/>
</dbReference>
<reference evidence="4" key="1">
    <citation type="submission" date="2016-11" db="EMBL/GenBank/DDBJ databases">
        <title>Mesorhizobium oceanicum sp. nov., isolated from deep seawater in South China Sea.</title>
        <authorList>
            <person name="Fu G.-Y."/>
        </authorList>
    </citation>
    <scope>NUCLEOTIDE SEQUENCE [LARGE SCALE GENOMIC DNA]</scope>
    <source>
        <strain evidence="4">B7</strain>
    </source>
</reference>
<name>A0A1L3SNQ2_9HYPH</name>
<keyword evidence="4" id="KW-1185">Reference proteome</keyword>
<evidence type="ECO:0000313" key="3">
    <source>
        <dbReference type="EMBL" id="APH71034.1"/>
    </source>
</evidence>
<evidence type="ECO:0000256" key="1">
    <source>
        <dbReference type="ARBA" id="ARBA00022747"/>
    </source>
</evidence>
<dbReference type="STRING" id="1670800.BSQ44_06360"/>
<evidence type="ECO:0000313" key="4">
    <source>
        <dbReference type="Proteomes" id="UP000182840"/>
    </source>
</evidence>
<proteinExistence type="predicted"/>
<organism evidence="3 4">
    <name type="scientific">Aquibium oceanicum</name>
    <dbReference type="NCBI Taxonomy" id="1670800"/>
    <lineage>
        <taxon>Bacteria</taxon>
        <taxon>Pseudomonadati</taxon>
        <taxon>Pseudomonadota</taxon>
        <taxon>Alphaproteobacteria</taxon>
        <taxon>Hyphomicrobiales</taxon>
        <taxon>Phyllobacteriaceae</taxon>
        <taxon>Aquibium</taxon>
    </lineage>
</organism>
<dbReference type="KEGG" id="meso:BSQ44_06360"/>
<gene>
    <name evidence="3" type="ORF">BSQ44_06360</name>
</gene>